<feature type="region of interest" description="Disordered" evidence="1">
    <location>
        <begin position="25"/>
        <end position="122"/>
    </location>
</feature>
<protein>
    <submittedName>
        <fullName evidence="2">Uncharacterized protein</fullName>
    </submittedName>
</protein>
<feature type="compositionally biased region" description="Acidic residues" evidence="1">
    <location>
        <begin position="39"/>
        <end position="48"/>
    </location>
</feature>
<evidence type="ECO:0000256" key="1">
    <source>
        <dbReference type="SAM" id="MobiDB-lite"/>
    </source>
</evidence>
<keyword evidence="3" id="KW-1185">Reference proteome</keyword>
<proteinExistence type="predicted"/>
<gene>
    <name evidence="2" type="ORF">BS47DRAFT_1396548</name>
</gene>
<accession>A0A9P6DTQ3</accession>
<dbReference type="Proteomes" id="UP000886523">
    <property type="component" value="Unassembled WGS sequence"/>
</dbReference>
<organism evidence="2 3">
    <name type="scientific">Hydnum rufescens UP504</name>
    <dbReference type="NCBI Taxonomy" id="1448309"/>
    <lineage>
        <taxon>Eukaryota</taxon>
        <taxon>Fungi</taxon>
        <taxon>Dikarya</taxon>
        <taxon>Basidiomycota</taxon>
        <taxon>Agaricomycotina</taxon>
        <taxon>Agaricomycetes</taxon>
        <taxon>Cantharellales</taxon>
        <taxon>Hydnaceae</taxon>
        <taxon>Hydnum</taxon>
    </lineage>
</organism>
<sequence length="222" mass="25137">MSVSFPPRRARLSSPPVFLTYETIAHHHSYSRSPSPGSDSEDESDESDSEIHNENEGAHIMGNMDLDVQPPSHKVEISEEEDEDTKEELRRKRAEKRKGKQPEQSPAQKAEAKARRRAKRAQEAEEAYRNAYRPILTIKSSQGFVWNQVCLTALGAPLQWNLQPTKELFVPAWQKDRYLCSTSPDATDMSPVPGSMTSGMDFEVECVEIRIREGELDGLIPR</sequence>
<dbReference type="OrthoDB" id="3251353at2759"/>
<dbReference type="EMBL" id="MU129028">
    <property type="protein sequence ID" value="KAF9509815.1"/>
    <property type="molecule type" value="Genomic_DNA"/>
</dbReference>
<name>A0A9P6DTQ3_9AGAM</name>
<comment type="caution">
    <text evidence="2">The sequence shown here is derived from an EMBL/GenBank/DDBJ whole genome shotgun (WGS) entry which is preliminary data.</text>
</comment>
<evidence type="ECO:0000313" key="3">
    <source>
        <dbReference type="Proteomes" id="UP000886523"/>
    </source>
</evidence>
<dbReference type="AlphaFoldDB" id="A0A9P6DTQ3"/>
<reference evidence="2" key="1">
    <citation type="journal article" date="2020" name="Nat. Commun.">
        <title>Large-scale genome sequencing of mycorrhizal fungi provides insights into the early evolution of symbiotic traits.</title>
        <authorList>
            <person name="Miyauchi S."/>
            <person name="Kiss E."/>
            <person name="Kuo A."/>
            <person name="Drula E."/>
            <person name="Kohler A."/>
            <person name="Sanchez-Garcia M."/>
            <person name="Morin E."/>
            <person name="Andreopoulos B."/>
            <person name="Barry K.W."/>
            <person name="Bonito G."/>
            <person name="Buee M."/>
            <person name="Carver A."/>
            <person name="Chen C."/>
            <person name="Cichocki N."/>
            <person name="Clum A."/>
            <person name="Culley D."/>
            <person name="Crous P.W."/>
            <person name="Fauchery L."/>
            <person name="Girlanda M."/>
            <person name="Hayes R.D."/>
            <person name="Keri Z."/>
            <person name="LaButti K."/>
            <person name="Lipzen A."/>
            <person name="Lombard V."/>
            <person name="Magnuson J."/>
            <person name="Maillard F."/>
            <person name="Murat C."/>
            <person name="Nolan M."/>
            <person name="Ohm R.A."/>
            <person name="Pangilinan J."/>
            <person name="Pereira M.F."/>
            <person name="Perotto S."/>
            <person name="Peter M."/>
            <person name="Pfister S."/>
            <person name="Riley R."/>
            <person name="Sitrit Y."/>
            <person name="Stielow J.B."/>
            <person name="Szollosi G."/>
            <person name="Zifcakova L."/>
            <person name="Stursova M."/>
            <person name="Spatafora J.W."/>
            <person name="Tedersoo L."/>
            <person name="Vaario L.M."/>
            <person name="Yamada A."/>
            <person name="Yan M."/>
            <person name="Wang P."/>
            <person name="Xu J."/>
            <person name="Bruns T."/>
            <person name="Baldrian P."/>
            <person name="Vilgalys R."/>
            <person name="Dunand C."/>
            <person name="Henrissat B."/>
            <person name="Grigoriev I.V."/>
            <person name="Hibbett D."/>
            <person name="Nagy L.G."/>
            <person name="Martin F.M."/>
        </authorList>
    </citation>
    <scope>NUCLEOTIDE SEQUENCE</scope>
    <source>
        <strain evidence="2">UP504</strain>
    </source>
</reference>
<evidence type="ECO:0000313" key="2">
    <source>
        <dbReference type="EMBL" id="KAF9509815.1"/>
    </source>
</evidence>